<evidence type="ECO:0000313" key="3">
    <source>
        <dbReference type="Proteomes" id="UP000011083"/>
    </source>
</evidence>
<name>L8GV69_ACACF</name>
<dbReference type="GeneID" id="14917202"/>
<dbReference type="OrthoDB" id="419317at2759"/>
<dbReference type="Proteomes" id="UP000011083">
    <property type="component" value="Unassembled WGS sequence"/>
</dbReference>
<dbReference type="AlphaFoldDB" id="L8GV69"/>
<keyword evidence="3" id="KW-1185">Reference proteome</keyword>
<dbReference type="InterPro" id="IPR000626">
    <property type="entry name" value="Ubiquitin-like_dom"/>
</dbReference>
<accession>L8GV69</accession>
<evidence type="ECO:0000313" key="2">
    <source>
        <dbReference type="EMBL" id="ELR16503.1"/>
    </source>
</evidence>
<reference evidence="2 3" key="1">
    <citation type="journal article" date="2013" name="Genome Biol.">
        <title>Genome of Acanthamoeba castellanii highlights extensive lateral gene transfer and early evolution of tyrosine kinase signaling.</title>
        <authorList>
            <person name="Clarke M."/>
            <person name="Lohan A.J."/>
            <person name="Liu B."/>
            <person name="Lagkouvardos I."/>
            <person name="Roy S."/>
            <person name="Zafar N."/>
            <person name="Bertelli C."/>
            <person name="Schilde C."/>
            <person name="Kianianmomeni A."/>
            <person name="Burglin T.R."/>
            <person name="Frech C."/>
            <person name="Turcotte B."/>
            <person name="Kopec K.O."/>
            <person name="Synnott J.M."/>
            <person name="Choo C."/>
            <person name="Paponov I."/>
            <person name="Finkler A."/>
            <person name="Soon Heng Tan C."/>
            <person name="Hutchins A.P."/>
            <person name="Weinmeier T."/>
            <person name="Rattei T."/>
            <person name="Chu J.S."/>
            <person name="Gimenez G."/>
            <person name="Irimia M."/>
            <person name="Rigden D.J."/>
            <person name="Fitzpatrick D.A."/>
            <person name="Lorenzo-Morales J."/>
            <person name="Bateman A."/>
            <person name="Chiu C.H."/>
            <person name="Tang P."/>
            <person name="Hegemann P."/>
            <person name="Fromm H."/>
            <person name="Raoult D."/>
            <person name="Greub G."/>
            <person name="Miranda-Saavedra D."/>
            <person name="Chen N."/>
            <person name="Nash P."/>
            <person name="Ginger M.L."/>
            <person name="Horn M."/>
            <person name="Schaap P."/>
            <person name="Caler L."/>
            <person name="Loftus B."/>
        </authorList>
    </citation>
    <scope>NUCLEOTIDE SEQUENCE [LARGE SCALE GENOMIC DNA]</scope>
    <source>
        <strain evidence="2 3">Neff</strain>
    </source>
</reference>
<proteinExistence type="predicted"/>
<dbReference type="PROSITE" id="PS50053">
    <property type="entry name" value="UBIQUITIN_2"/>
    <property type="match status" value="1"/>
</dbReference>
<dbReference type="Gene3D" id="3.10.20.90">
    <property type="entry name" value="Phosphatidylinositol 3-kinase Catalytic Subunit, Chain A, domain 1"/>
    <property type="match status" value="1"/>
</dbReference>
<dbReference type="SUPFAM" id="SSF54236">
    <property type="entry name" value="Ubiquitin-like"/>
    <property type="match status" value="1"/>
</dbReference>
<dbReference type="EMBL" id="KB007987">
    <property type="protein sequence ID" value="ELR16503.1"/>
    <property type="molecule type" value="Genomic_DNA"/>
</dbReference>
<sequence length="169" mass="19044">MLIFVVALSQSSAYEVDKALYEEAKHLFDERKVEKLQDKTNTVVLKGRTFFPLDVVPSLTVEDVKNLIQYKTGKQLEDGRTLADYNIQKHAVIDLVLRLRGGMHLRALLLCVVLISNQDCSHTTRLSEMEPAMLQPSRHQTTSCLQLMCCLAMEGQTSCLACLMTTKDP</sequence>
<evidence type="ECO:0000259" key="1">
    <source>
        <dbReference type="PROSITE" id="PS50053"/>
    </source>
</evidence>
<feature type="domain" description="Ubiquitin-like" evidence="1">
    <location>
        <begin position="73"/>
        <end position="102"/>
    </location>
</feature>
<protein>
    <submittedName>
        <fullName evidence="2">Ubiquitin domain containing protein</fullName>
    </submittedName>
</protein>
<dbReference type="Pfam" id="PF00240">
    <property type="entry name" value="ubiquitin"/>
    <property type="match status" value="1"/>
</dbReference>
<dbReference type="PANTHER" id="PTHR10666">
    <property type="entry name" value="UBIQUITIN"/>
    <property type="match status" value="1"/>
</dbReference>
<dbReference type="KEGG" id="acan:ACA1_146270"/>
<dbReference type="STRING" id="1257118.L8GV69"/>
<dbReference type="VEuPathDB" id="AmoebaDB:ACA1_146270"/>
<organism evidence="2 3">
    <name type="scientific">Acanthamoeba castellanii (strain ATCC 30010 / Neff)</name>
    <dbReference type="NCBI Taxonomy" id="1257118"/>
    <lineage>
        <taxon>Eukaryota</taxon>
        <taxon>Amoebozoa</taxon>
        <taxon>Discosea</taxon>
        <taxon>Longamoebia</taxon>
        <taxon>Centramoebida</taxon>
        <taxon>Acanthamoebidae</taxon>
        <taxon>Acanthamoeba</taxon>
    </lineage>
</organism>
<dbReference type="RefSeq" id="XP_004338516.1">
    <property type="nucleotide sequence ID" value="XM_004338468.1"/>
</dbReference>
<gene>
    <name evidence="2" type="ORF">ACA1_146270</name>
</gene>
<dbReference type="InterPro" id="IPR050158">
    <property type="entry name" value="Ubiquitin_ubiquitin-like"/>
</dbReference>
<dbReference type="InterPro" id="IPR029071">
    <property type="entry name" value="Ubiquitin-like_domsf"/>
</dbReference>